<evidence type="ECO:0000259" key="11">
    <source>
        <dbReference type="Pfam" id="PF00155"/>
    </source>
</evidence>
<evidence type="ECO:0000313" key="13">
    <source>
        <dbReference type="Proteomes" id="UP000332515"/>
    </source>
</evidence>
<dbReference type="InterPro" id="IPR015422">
    <property type="entry name" value="PyrdxlP-dep_Trfase_small"/>
</dbReference>
<proteinExistence type="inferred from homology"/>
<feature type="domain" description="Aminotransferase class I/classII large" evidence="11">
    <location>
        <begin position="47"/>
        <end position="371"/>
    </location>
</feature>
<keyword evidence="6 9" id="KW-0808">Transferase</keyword>
<comment type="subunit">
    <text evidence="4 9">Homodimer.</text>
</comment>
<dbReference type="CDD" id="cd00609">
    <property type="entry name" value="AAT_like"/>
    <property type="match status" value="1"/>
</dbReference>
<evidence type="ECO:0000256" key="5">
    <source>
        <dbReference type="ARBA" id="ARBA00022576"/>
    </source>
</evidence>
<reference evidence="12 13" key="1">
    <citation type="submission" date="2019-09" db="EMBL/GenBank/DDBJ databases">
        <title>Segnochrobactrum spirostomi gen. nov., sp. nov., isolated from the ciliate Spirostomum cf. yagiui and description of a novel family, Segnochrobactraceae fam. nov. within the order Rhizobiales of the class Alphaproteobacteria.</title>
        <authorList>
            <person name="Akter S."/>
            <person name="Shazib S.U.A."/>
            <person name="Shin M.K."/>
        </authorList>
    </citation>
    <scope>NUCLEOTIDE SEQUENCE [LARGE SCALE GENOMIC DNA]</scope>
    <source>
        <strain evidence="12 13">Sp-1</strain>
    </source>
</reference>
<comment type="catalytic activity">
    <reaction evidence="8 9">
        <text>L-histidinol phosphate + 2-oxoglutarate = 3-(imidazol-4-yl)-2-oxopropyl phosphate + L-glutamate</text>
        <dbReference type="Rhea" id="RHEA:23744"/>
        <dbReference type="ChEBI" id="CHEBI:16810"/>
        <dbReference type="ChEBI" id="CHEBI:29985"/>
        <dbReference type="ChEBI" id="CHEBI:57766"/>
        <dbReference type="ChEBI" id="CHEBI:57980"/>
        <dbReference type="EC" id="2.6.1.9"/>
    </reaction>
</comment>
<comment type="pathway">
    <text evidence="2 9">Amino-acid biosynthesis; L-histidine biosynthesis; L-histidine from 5-phospho-alpha-D-ribose 1-diphosphate: step 7/9.</text>
</comment>
<evidence type="ECO:0000256" key="9">
    <source>
        <dbReference type="HAMAP-Rule" id="MF_01023"/>
    </source>
</evidence>
<evidence type="ECO:0000256" key="3">
    <source>
        <dbReference type="ARBA" id="ARBA00007970"/>
    </source>
</evidence>
<keyword evidence="9" id="KW-0028">Amino-acid biosynthesis</keyword>
<dbReference type="GO" id="GO:0004400">
    <property type="term" value="F:histidinol-phosphate transaminase activity"/>
    <property type="evidence" value="ECO:0007669"/>
    <property type="project" value="UniProtKB-UniRule"/>
</dbReference>
<keyword evidence="13" id="KW-1185">Reference proteome</keyword>
<evidence type="ECO:0000313" key="12">
    <source>
        <dbReference type="EMBL" id="MQT13575.1"/>
    </source>
</evidence>
<dbReference type="Gene3D" id="3.90.1150.10">
    <property type="entry name" value="Aspartate Aminotransferase, domain 1"/>
    <property type="match status" value="1"/>
</dbReference>
<organism evidence="12 13">
    <name type="scientific">Segnochrobactrum spirostomi</name>
    <dbReference type="NCBI Taxonomy" id="2608987"/>
    <lineage>
        <taxon>Bacteria</taxon>
        <taxon>Pseudomonadati</taxon>
        <taxon>Pseudomonadota</taxon>
        <taxon>Alphaproteobacteria</taxon>
        <taxon>Hyphomicrobiales</taxon>
        <taxon>Segnochrobactraceae</taxon>
        <taxon>Segnochrobactrum</taxon>
    </lineage>
</organism>
<dbReference type="InterPro" id="IPR015421">
    <property type="entry name" value="PyrdxlP-dep_Trfase_major"/>
</dbReference>
<name>A0A6A7Y4B8_9HYPH</name>
<dbReference type="PANTHER" id="PTHR43643">
    <property type="entry name" value="HISTIDINOL-PHOSPHATE AMINOTRANSFERASE 2"/>
    <property type="match status" value="1"/>
</dbReference>
<keyword evidence="5 9" id="KW-0032">Aminotransferase</keyword>
<dbReference type="SUPFAM" id="SSF53383">
    <property type="entry name" value="PLP-dependent transferases"/>
    <property type="match status" value="1"/>
</dbReference>
<dbReference type="PANTHER" id="PTHR43643:SF3">
    <property type="entry name" value="HISTIDINOL-PHOSPHATE AMINOTRANSFERASE"/>
    <property type="match status" value="1"/>
</dbReference>
<evidence type="ECO:0000256" key="7">
    <source>
        <dbReference type="ARBA" id="ARBA00022898"/>
    </source>
</evidence>
<evidence type="ECO:0000256" key="10">
    <source>
        <dbReference type="SAM" id="MobiDB-lite"/>
    </source>
</evidence>
<dbReference type="InterPro" id="IPR005861">
    <property type="entry name" value="HisP_aminotrans"/>
</dbReference>
<sequence>MTTSVPPLSATRFDPISQSARPRARASILEIKPYVPGKSSVTGEGKVHKLSSNESPLGPSPAAVEAMKAAAETLALYPDPGATKLREAIGRRYGLDPERIVCSAGSDELIALLCHAFLSEGDEMIQTRHGFNIYAIAALTAGGKPIFTEEKDLTADVDAILAAVTPRTRLVFIANPNNPTGTYVPFADLKRLAEGLPKDVVLVIDAAYAEYVRRNDYSSGLELAATMPNVVMIRTFSKIHGLAALRIGWLYGPAEIVSVLHRIRGPFNVSGPAIAAAAAAMDDVGHVERSVDHNETLLPWFTDELRALGLDVTPSAANFVLVHFPDEDGRRAIDADMALQDARIIVRRMESYFLPNALRITIGSEEALRATLAVFARLLGKD</sequence>
<dbReference type="Pfam" id="PF00155">
    <property type="entry name" value="Aminotran_1_2"/>
    <property type="match status" value="1"/>
</dbReference>
<dbReference type="NCBIfam" id="TIGR01141">
    <property type="entry name" value="hisC"/>
    <property type="match status" value="1"/>
</dbReference>
<protein>
    <recommendedName>
        <fullName evidence="9">Histidinol-phosphate aminotransferase</fullName>
        <ecNumber evidence="9">2.6.1.9</ecNumber>
    </recommendedName>
    <alternativeName>
        <fullName evidence="9">Imidazole acetol-phosphate transaminase</fullName>
    </alternativeName>
</protein>
<dbReference type="EMBL" id="VWNA01000001">
    <property type="protein sequence ID" value="MQT13575.1"/>
    <property type="molecule type" value="Genomic_DNA"/>
</dbReference>
<dbReference type="Proteomes" id="UP000332515">
    <property type="component" value="Unassembled WGS sequence"/>
</dbReference>
<comment type="cofactor">
    <cofactor evidence="1 9">
        <name>pyridoxal 5'-phosphate</name>
        <dbReference type="ChEBI" id="CHEBI:597326"/>
    </cofactor>
</comment>
<dbReference type="InterPro" id="IPR004839">
    <property type="entry name" value="Aminotransferase_I/II_large"/>
</dbReference>
<feature type="modified residue" description="N6-(pyridoxal phosphate)lysine" evidence="9">
    <location>
        <position position="238"/>
    </location>
</feature>
<dbReference type="AlphaFoldDB" id="A0A6A7Y4B8"/>
<dbReference type="GO" id="GO:0030170">
    <property type="term" value="F:pyridoxal phosphate binding"/>
    <property type="evidence" value="ECO:0007669"/>
    <property type="project" value="InterPro"/>
</dbReference>
<dbReference type="EC" id="2.6.1.9" evidence="9"/>
<keyword evidence="9" id="KW-0368">Histidine biosynthesis</keyword>
<dbReference type="Gene3D" id="3.40.640.10">
    <property type="entry name" value="Type I PLP-dependent aspartate aminotransferase-like (Major domain)"/>
    <property type="match status" value="1"/>
</dbReference>
<gene>
    <name evidence="9" type="primary">hisC</name>
    <name evidence="12" type="ORF">F0357_13190</name>
</gene>
<dbReference type="RefSeq" id="WP_153482437.1">
    <property type="nucleotide sequence ID" value="NZ_VWNA01000001.1"/>
</dbReference>
<evidence type="ECO:0000256" key="4">
    <source>
        <dbReference type="ARBA" id="ARBA00011738"/>
    </source>
</evidence>
<comment type="caution">
    <text evidence="12">The sequence shown here is derived from an EMBL/GenBank/DDBJ whole genome shotgun (WGS) entry which is preliminary data.</text>
</comment>
<evidence type="ECO:0000256" key="8">
    <source>
        <dbReference type="ARBA" id="ARBA00047481"/>
    </source>
</evidence>
<evidence type="ECO:0000256" key="6">
    <source>
        <dbReference type="ARBA" id="ARBA00022679"/>
    </source>
</evidence>
<evidence type="ECO:0000256" key="1">
    <source>
        <dbReference type="ARBA" id="ARBA00001933"/>
    </source>
</evidence>
<dbReference type="GO" id="GO:0000105">
    <property type="term" value="P:L-histidine biosynthetic process"/>
    <property type="evidence" value="ECO:0007669"/>
    <property type="project" value="UniProtKB-UniRule"/>
</dbReference>
<dbReference type="InterPro" id="IPR050106">
    <property type="entry name" value="HistidinolP_aminotransfase"/>
</dbReference>
<feature type="region of interest" description="Disordered" evidence="10">
    <location>
        <begin position="39"/>
        <end position="60"/>
    </location>
</feature>
<dbReference type="HAMAP" id="MF_01023">
    <property type="entry name" value="HisC_aminotrans_2"/>
    <property type="match status" value="1"/>
</dbReference>
<keyword evidence="7 9" id="KW-0663">Pyridoxal phosphate</keyword>
<dbReference type="InterPro" id="IPR015424">
    <property type="entry name" value="PyrdxlP-dep_Trfase"/>
</dbReference>
<dbReference type="UniPathway" id="UPA00031">
    <property type="reaction ID" value="UER00012"/>
</dbReference>
<comment type="similarity">
    <text evidence="3 9">Belongs to the class-II pyridoxal-phosphate-dependent aminotransferase family. Histidinol-phosphate aminotransferase subfamily.</text>
</comment>
<evidence type="ECO:0000256" key="2">
    <source>
        <dbReference type="ARBA" id="ARBA00005011"/>
    </source>
</evidence>
<accession>A0A6A7Y4B8</accession>